<proteinExistence type="predicted"/>
<sequence>MRARCYNPKDKGYDIYGGRGIRIEPTWDDYTVFKSWALSNGYQDNLTIDRKDRDKGYYPDNCQWITKSENSAKVSHDNKRAVLEAFKAGYKLGHIMGRMGQTK</sequence>
<dbReference type="Gene3D" id="3.30.40.220">
    <property type="match status" value="1"/>
</dbReference>
<reference evidence="1" key="1">
    <citation type="journal article" date="2014" name="Front. Microbiol.">
        <title>High frequency of phylogenetically diverse reductive dehalogenase-homologous genes in deep subseafloor sedimentary metagenomes.</title>
        <authorList>
            <person name="Kawai M."/>
            <person name="Futagami T."/>
            <person name="Toyoda A."/>
            <person name="Takaki Y."/>
            <person name="Nishi S."/>
            <person name="Hori S."/>
            <person name="Arai W."/>
            <person name="Tsubouchi T."/>
            <person name="Morono Y."/>
            <person name="Uchiyama I."/>
            <person name="Ito T."/>
            <person name="Fujiyama A."/>
            <person name="Inagaki F."/>
            <person name="Takami H."/>
        </authorList>
    </citation>
    <scope>NUCLEOTIDE SEQUENCE</scope>
    <source>
        <strain evidence="1">Expedition CK06-06</strain>
    </source>
</reference>
<dbReference type="EMBL" id="BART01033980">
    <property type="protein sequence ID" value="GAH13182.1"/>
    <property type="molecule type" value="Genomic_DNA"/>
</dbReference>
<accession>X1CZ82</accession>
<gene>
    <name evidence="1" type="ORF">S01H4_58215</name>
</gene>
<name>X1CZ82_9ZZZZ</name>
<comment type="caution">
    <text evidence="1">The sequence shown here is derived from an EMBL/GenBank/DDBJ whole genome shotgun (WGS) entry which is preliminary data.</text>
</comment>
<evidence type="ECO:0000313" key="1">
    <source>
        <dbReference type="EMBL" id="GAH13182.1"/>
    </source>
</evidence>
<protein>
    <submittedName>
        <fullName evidence="1">Uncharacterized protein</fullName>
    </submittedName>
</protein>
<dbReference type="AlphaFoldDB" id="X1CZ82"/>
<organism evidence="1">
    <name type="scientific">marine sediment metagenome</name>
    <dbReference type="NCBI Taxonomy" id="412755"/>
    <lineage>
        <taxon>unclassified sequences</taxon>
        <taxon>metagenomes</taxon>
        <taxon>ecological metagenomes</taxon>
    </lineage>
</organism>